<keyword evidence="5" id="KW-1185">Reference proteome</keyword>
<comment type="subcellular location">
    <subcellularLocation>
        <location evidence="1">Membrane</location>
        <topology evidence="1">Single-pass membrane protein</topology>
    </subcellularLocation>
</comment>
<accession>A0ABQ1QQN8</accession>
<dbReference type="PANTHER" id="PTHR21461">
    <property type="entry name" value="GLYCOSYLTRANSFERASE FAMILY 92 PROTEIN"/>
    <property type="match status" value="1"/>
</dbReference>
<keyword evidence="2" id="KW-0812">Transmembrane</keyword>
<dbReference type="PANTHER" id="PTHR21461:SF69">
    <property type="entry name" value="GLYCOSYLTRANSFERASE FAMILY 92 PROTEIN"/>
    <property type="match status" value="1"/>
</dbReference>
<keyword evidence="3" id="KW-1133">Transmembrane helix</keyword>
<dbReference type="InterPro" id="IPR029044">
    <property type="entry name" value="Nucleotide-diphossugar_trans"/>
</dbReference>
<evidence type="ECO:0000256" key="1">
    <source>
        <dbReference type="ARBA" id="ARBA00004167"/>
    </source>
</evidence>
<dbReference type="Proteomes" id="UP000617355">
    <property type="component" value="Unassembled WGS sequence"/>
</dbReference>
<evidence type="ECO:0000313" key="4">
    <source>
        <dbReference type="EMBL" id="GGD41342.1"/>
    </source>
</evidence>
<reference evidence="5" key="1">
    <citation type="journal article" date="2019" name="Int. J. Syst. Evol. Microbiol.">
        <title>The Global Catalogue of Microorganisms (GCM) 10K type strain sequencing project: providing services to taxonomists for standard genome sequencing and annotation.</title>
        <authorList>
            <consortium name="The Broad Institute Genomics Platform"/>
            <consortium name="The Broad Institute Genome Sequencing Center for Infectious Disease"/>
            <person name="Wu L."/>
            <person name="Ma J."/>
        </authorList>
    </citation>
    <scope>NUCLEOTIDE SEQUENCE [LARGE SCALE GENOMIC DNA]</scope>
    <source>
        <strain evidence="5">CGMCC 1.12922</strain>
    </source>
</reference>
<organism evidence="4 5">
    <name type="scientific">Sinisalibacter lacisalsi</name>
    <dbReference type="NCBI Taxonomy" id="1526570"/>
    <lineage>
        <taxon>Bacteria</taxon>
        <taxon>Pseudomonadati</taxon>
        <taxon>Pseudomonadota</taxon>
        <taxon>Alphaproteobacteria</taxon>
        <taxon>Rhodobacterales</taxon>
        <taxon>Roseobacteraceae</taxon>
        <taxon>Sinisalibacter</taxon>
    </lineage>
</organism>
<evidence type="ECO:0000313" key="5">
    <source>
        <dbReference type="Proteomes" id="UP000617355"/>
    </source>
</evidence>
<dbReference type="Pfam" id="PF13704">
    <property type="entry name" value="Glyco_tranf_2_4"/>
    <property type="match status" value="1"/>
</dbReference>
<dbReference type="RefSeq" id="WP_188528515.1">
    <property type="nucleotide sequence ID" value="NZ_BMGI01000004.1"/>
</dbReference>
<protein>
    <recommendedName>
        <fullName evidence="6">Glycosyl transferase family 2</fullName>
    </recommendedName>
</protein>
<name>A0ABQ1QQN8_9RHOB</name>
<proteinExistence type="predicted"/>
<sequence length="344" mass="38717">MRATAVLTVRNEGAFLIEWLAHHKGVGFTDFLVLSNDCDDGTDAMLNRLADLGEIVHLPNPGPHEGGVQFAAMKRADTHPLVRGADWLMTLDIDEFVNIHVGDHSLTALRAALPVADAITLTWRLFGNCGRRDYEDRPITEQFTRAAPEVMVWPWRAFMFKTLFRNAGAYGKLGVHRPRAPTEAADTARWFDGEGRELEPRFRRGQIFSPFGRRNYRLAQLNHYPLGAMESYIVKRDRGRAVHGGEALGLDYWTERNWCQVEDSSIRAAEGLRAPHLARLRADPVLARLHAEAVAWRKARFAALMADEPNRALFGRLLLAPPARVVPPDEARRLFAFTRPPTTG</sequence>
<gene>
    <name evidence="4" type="ORF">GCM10011358_26490</name>
</gene>
<comment type="caution">
    <text evidence="4">The sequence shown here is derived from an EMBL/GenBank/DDBJ whole genome shotgun (WGS) entry which is preliminary data.</text>
</comment>
<dbReference type="EMBL" id="BMGI01000004">
    <property type="protein sequence ID" value="GGD41342.1"/>
    <property type="molecule type" value="Genomic_DNA"/>
</dbReference>
<evidence type="ECO:0008006" key="6">
    <source>
        <dbReference type="Google" id="ProtNLM"/>
    </source>
</evidence>
<keyword evidence="3" id="KW-0472">Membrane</keyword>
<dbReference type="SUPFAM" id="SSF53448">
    <property type="entry name" value="Nucleotide-diphospho-sugar transferases"/>
    <property type="match status" value="1"/>
</dbReference>
<evidence type="ECO:0000256" key="2">
    <source>
        <dbReference type="ARBA" id="ARBA00022692"/>
    </source>
</evidence>
<evidence type="ECO:0000256" key="3">
    <source>
        <dbReference type="ARBA" id="ARBA00022989"/>
    </source>
</evidence>